<keyword evidence="2" id="KW-0175">Coiled coil</keyword>
<comment type="similarity">
    <text evidence="1">Belongs to the membrane fusion protein (MFP) (TC 8.A.1) family.</text>
</comment>
<dbReference type="HOGENOM" id="CLU_018816_1_4_6"/>
<dbReference type="STRING" id="40754.THII_0901"/>
<dbReference type="EMBL" id="AP014633">
    <property type="protein sequence ID" value="BAP55198.1"/>
    <property type="molecule type" value="Genomic_DNA"/>
</dbReference>
<feature type="coiled-coil region" evidence="2">
    <location>
        <begin position="169"/>
        <end position="196"/>
    </location>
</feature>
<dbReference type="AlphaFoldDB" id="A0A090ABY7"/>
<dbReference type="InterPro" id="IPR006143">
    <property type="entry name" value="RND_pump_MFP"/>
</dbReference>
<name>A0A090ABY7_9GAMM</name>
<dbReference type="PANTHER" id="PTHR30469">
    <property type="entry name" value="MULTIDRUG RESISTANCE PROTEIN MDTA"/>
    <property type="match status" value="1"/>
</dbReference>
<gene>
    <name evidence="4" type="ORF">THII_0901</name>
</gene>
<organism evidence="4 5">
    <name type="scientific">Thioploca ingrica</name>
    <dbReference type="NCBI Taxonomy" id="40754"/>
    <lineage>
        <taxon>Bacteria</taxon>
        <taxon>Pseudomonadati</taxon>
        <taxon>Pseudomonadota</taxon>
        <taxon>Gammaproteobacteria</taxon>
        <taxon>Thiotrichales</taxon>
        <taxon>Thiotrichaceae</taxon>
        <taxon>Thioploca</taxon>
    </lineage>
</organism>
<dbReference type="Gene3D" id="1.10.287.470">
    <property type="entry name" value="Helix hairpin bin"/>
    <property type="match status" value="1"/>
</dbReference>
<keyword evidence="5" id="KW-1185">Reference proteome</keyword>
<evidence type="ECO:0000256" key="1">
    <source>
        <dbReference type="ARBA" id="ARBA00009477"/>
    </source>
</evidence>
<dbReference type="InterPro" id="IPR058792">
    <property type="entry name" value="Beta-barrel_RND_2"/>
</dbReference>
<dbReference type="PANTHER" id="PTHR30469:SF15">
    <property type="entry name" value="HLYD FAMILY OF SECRETION PROTEINS"/>
    <property type="match status" value="1"/>
</dbReference>
<dbReference type="KEGG" id="tig:THII_0901"/>
<evidence type="ECO:0000313" key="4">
    <source>
        <dbReference type="EMBL" id="BAP55198.1"/>
    </source>
</evidence>
<accession>A0A090ABY7</accession>
<dbReference type="Proteomes" id="UP000031623">
    <property type="component" value="Chromosome"/>
</dbReference>
<dbReference type="Gene3D" id="2.40.30.170">
    <property type="match status" value="1"/>
</dbReference>
<dbReference type="SUPFAM" id="SSF111369">
    <property type="entry name" value="HlyD-like secretion proteins"/>
    <property type="match status" value="1"/>
</dbReference>
<feature type="domain" description="CusB-like beta-barrel" evidence="3">
    <location>
        <begin position="231"/>
        <end position="304"/>
    </location>
</feature>
<dbReference type="Gene3D" id="2.40.50.100">
    <property type="match status" value="1"/>
</dbReference>
<evidence type="ECO:0000313" key="5">
    <source>
        <dbReference type="Proteomes" id="UP000031623"/>
    </source>
</evidence>
<evidence type="ECO:0000259" key="3">
    <source>
        <dbReference type="Pfam" id="PF25954"/>
    </source>
</evidence>
<dbReference type="Pfam" id="PF25954">
    <property type="entry name" value="Beta-barrel_RND_2"/>
    <property type="match status" value="1"/>
</dbReference>
<dbReference type="GO" id="GO:1990281">
    <property type="term" value="C:efflux pump complex"/>
    <property type="evidence" value="ECO:0007669"/>
    <property type="project" value="TreeGrafter"/>
</dbReference>
<protein>
    <submittedName>
        <fullName evidence="4">RND family efflux transporter MFP subunit</fullName>
    </submittedName>
</protein>
<sequence length="397" mass="43456">MVKQVIKITALVGMSSYLCLTTATEMVGEYYEVHTHEVSPPVSVSGTVIPKKEVTLSAQLPGRVELIAGEEGDAFSESTVLVALDDRELLAQRRAAIADWRNAQATLRNAGIQYSREYRSPDSPEKAPGGMGLPHLFDQFVTKPLSDLLSESDDSLDRNANLYRYGTQVEQAQGTLMQAQSRIEQIDAKLRDAESQAPFDGVITKKLVEVGDTVQPGQPLLQFADIEHLQLEVDVPARLVSALKVGKTVTAKLDVLSKRVNVTVARIFPVADRQRHTVKVKLDLSLDTDEQKYISPGQYAQIDIPDIKAAGQQKLLLVPTAAVDQGSSLPSICVAKGNNQYETRLVRLGQTMSSSQVGEINPRFREHEFISILSGLKEGDQIVVTDSSKPTPCVTQH</sequence>
<proteinExistence type="inferred from homology"/>
<evidence type="ECO:0000256" key="2">
    <source>
        <dbReference type="SAM" id="Coils"/>
    </source>
</evidence>
<dbReference type="GO" id="GO:0015562">
    <property type="term" value="F:efflux transmembrane transporter activity"/>
    <property type="evidence" value="ECO:0007669"/>
    <property type="project" value="TreeGrafter"/>
</dbReference>
<dbReference type="Gene3D" id="2.40.420.20">
    <property type="match status" value="1"/>
</dbReference>
<reference evidence="4 5" key="1">
    <citation type="journal article" date="2014" name="ISME J.">
        <title>Ecophysiology of Thioploca ingrica as revealed by the complete genome sequence supplemented with proteomic evidence.</title>
        <authorList>
            <person name="Kojima H."/>
            <person name="Ogura Y."/>
            <person name="Yamamoto N."/>
            <person name="Togashi T."/>
            <person name="Mori H."/>
            <person name="Watanabe T."/>
            <person name="Nemoto F."/>
            <person name="Kurokawa K."/>
            <person name="Hayashi T."/>
            <person name="Fukui M."/>
        </authorList>
    </citation>
    <scope>NUCLEOTIDE SEQUENCE [LARGE SCALE GENOMIC DNA]</scope>
</reference>
<dbReference type="NCBIfam" id="TIGR01730">
    <property type="entry name" value="RND_mfp"/>
    <property type="match status" value="1"/>
</dbReference>